<evidence type="ECO:0000313" key="1">
    <source>
        <dbReference type="EMBL" id="TDW25064.1"/>
    </source>
</evidence>
<name>A0A4V3G912_9FIRM</name>
<gene>
    <name evidence="1" type="ORF">EDD63_1065</name>
</gene>
<comment type="caution">
    <text evidence="1">The sequence shown here is derived from an EMBL/GenBank/DDBJ whole genome shotgun (WGS) entry which is preliminary data.</text>
</comment>
<proteinExistence type="predicted"/>
<organism evidence="1 2">
    <name type="scientific">Breznakia blatticola</name>
    <dbReference type="NCBI Taxonomy" id="1754012"/>
    <lineage>
        <taxon>Bacteria</taxon>
        <taxon>Bacillati</taxon>
        <taxon>Bacillota</taxon>
        <taxon>Erysipelotrichia</taxon>
        <taxon>Erysipelotrichales</taxon>
        <taxon>Erysipelotrichaceae</taxon>
        <taxon>Breznakia</taxon>
    </lineage>
</organism>
<keyword evidence="2" id="KW-1185">Reference proteome</keyword>
<accession>A0A4V3G912</accession>
<dbReference type="OrthoDB" id="2830174at2"/>
<evidence type="ECO:0000313" key="2">
    <source>
        <dbReference type="Proteomes" id="UP000294743"/>
    </source>
</evidence>
<dbReference type="Pfam" id="PF19866">
    <property type="entry name" value="DUF6339"/>
    <property type="match status" value="1"/>
</dbReference>
<protein>
    <submittedName>
        <fullName evidence="1">Uncharacterized protein</fullName>
    </submittedName>
</protein>
<dbReference type="EMBL" id="SODD01000006">
    <property type="protein sequence ID" value="TDW25064.1"/>
    <property type="molecule type" value="Genomic_DNA"/>
</dbReference>
<dbReference type="InterPro" id="IPR045920">
    <property type="entry name" value="DUF6339"/>
</dbReference>
<sequence>MVWKELTKSQCEEIISTTDKLEPDFDAEYQELYDGLAKIYKDIAISTKNKYKIDYLFGLSLYSYLRDANFTLRDASNDDVWRYLSVKVFPQQVASRWNGLHEDRLYKLSRRIWLKTLWWYIHLSWAGSVEETTKVVEGNSTDEIMQLVERSGKGYLISLYRQIMLKYSLLDSSYKKRTTNIFRKVLILNTAMIQTVEPCFFSGGLVGYVDYLFNYFIDGEKQ</sequence>
<reference evidence="1 2" key="1">
    <citation type="submission" date="2019-03" db="EMBL/GenBank/DDBJ databases">
        <title>Genomic Encyclopedia of Type Strains, Phase IV (KMG-IV): sequencing the most valuable type-strain genomes for metagenomic binning, comparative biology and taxonomic classification.</title>
        <authorList>
            <person name="Goeker M."/>
        </authorList>
    </citation>
    <scope>NUCLEOTIDE SEQUENCE [LARGE SCALE GENOMIC DNA]</scope>
    <source>
        <strain evidence="1 2">DSM 28867</strain>
    </source>
</reference>
<dbReference type="RefSeq" id="WP_134168285.1">
    <property type="nucleotide sequence ID" value="NZ_SODD01000006.1"/>
</dbReference>
<dbReference type="Proteomes" id="UP000294743">
    <property type="component" value="Unassembled WGS sequence"/>
</dbReference>
<dbReference type="AlphaFoldDB" id="A0A4V3G912"/>